<name>A0A0J1GWE8_9GAMM</name>
<organism evidence="1 2">
    <name type="scientific">Photobacterium aquae</name>
    <dbReference type="NCBI Taxonomy" id="1195763"/>
    <lineage>
        <taxon>Bacteria</taxon>
        <taxon>Pseudomonadati</taxon>
        <taxon>Pseudomonadota</taxon>
        <taxon>Gammaproteobacteria</taxon>
        <taxon>Vibrionales</taxon>
        <taxon>Vibrionaceae</taxon>
        <taxon>Photobacterium</taxon>
    </lineage>
</organism>
<dbReference type="InterPro" id="IPR014825">
    <property type="entry name" value="DNA_alkylation"/>
</dbReference>
<comment type="caution">
    <text evidence="1">The sequence shown here is derived from an EMBL/GenBank/DDBJ whole genome shotgun (WGS) entry which is preliminary data.</text>
</comment>
<dbReference type="Gene3D" id="1.25.10.90">
    <property type="match status" value="1"/>
</dbReference>
<dbReference type="PATRIC" id="fig|1195763.3.peg.3314"/>
<sequence length="244" mass="28433">MSLVIPMVIFMQQRLADAGKAEDAKAMQAYMKTTQPFYGVKAPERKAIFKQARLHTKINTFIEYKRLVLWLWSGENREEQYLAMDVAEYYRHFRTLDAFPVYEEMLGEASHWDTLDKIASNLIGPLVAEHRELEEKVRQWRLSENMWLRRASLLVHLKHKQATNLPLLEETILMLADEREFFIRKAIGWVLREYAKTDRDYVVSFVATHKDLLSALTCKEALKGCRDYNGILLGNATSKIGDDC</sequence>
<dbReference type="RefSeq" id="WP_047879811.1">
    <property type="nucleotide sequence ID" value="NZ_LDOT01000023.1"/>
</dbReference>
<reference evidence="1 2" key="1">
    <citation type="submission" date="2015-05" db="EMBL/GenBank/DDBJ databases">
        <title>Photobacterium galathea sp. nov.</title>
        <authorList>
            <person name="Machado H."/>
            <person name="Gram L."/>
        </authorList>
    </citation>
    <scope>NUCLEOTIDE SEQUENCE [LARGE SCALE GENOMIC DNA]</scope>
    <source>
        <strain evidence="1 2">CGMCC 1.12159</strain>
    </source>
</reference>
<dbReference type="PANTHER" id="PTHR34070:SF1">
    <property type="entry name" value="DNA ALKYLATION REPAIR PROTEIN"/>
    <property type="match status" value="1"/>
</dbReference>
<dbReference type="Proteomes" id="UP000036097">
    <property type="component" value="Unassembled WGS sequence"/>
</dbReference>
<proteinExistence type="predicted"/>
<dbReference type="SUPFAM" id="SSF48371">
    <property type="entry name" value="ARM repeat"/>
    <property type="match status" value="1"/>
</dbReference>
<dbReference type="Pfam" id="PF08713">
    <property type="entry name" value="DNA_alkylation"/>
    <property type="match status" value="1"/>
</dbReference>
<dbReference type="PANTHER" id="PTHR34070">
    <property type="entry name" value="ARMADILLO-TYPE FOLD"/>
    <property type="match status" value="1"/>
</dbReference>
<dbReference type="STRING" id="1195763.ABT56_15570"/>
<dbReference type="AlphaFoldDB" id="A0A0J1GWE8"/>
<dbReference type="CDD" id="cd07064">
    <property type="entry name" value="AlkD_like_1"/>
    <property type="match status" value="1"/>
</dbReference>
<evidence type="ECO:0000313" key="1">
    <source>
        <dbReference type="EMBL" id="KLV04043.1"/>
    </source>
</evidence>
<gene>
    <name evidence="1" type="ORF">ABT56_15570</name>
</gene>
<keyword evidence="2" id="KW-1185">Reference proteome</keyword>
<protein>
    <submittedName>
        <fullName evidence="1">DNA alkylation repair protein</fullName>
    </submittedName>
</protein>
<dbReference type="EMBL" id="LDOT01000023">
    <property type="protein sequence ID" value="KLV04043.1"/>
    <property type="molecule type" value="Genomic_DNA"/>
</dbReference>
<accession>A0A0J1GWE8</accession>
<dbReference type="OrthoDB" id="9775346at2"/>
<dbReference type="InterPro" id="IPR016024">
    <property type="entry name" value="ARM-type_fold"/>
</dbReference>
<evidence type="ECO:0000313" key="2">
    <source>
        <dbReference type="Proteomes" id="UP000036097"/>
    </source>
</evidence>